<evidence type="ECO:0008006" key="9">
    <source>
        <dbReference type="Google" id="ProtNLM"/>
    </source>
</evidence>
<evidence type="ECO:0000256" key="3">
    <source>
        <dbReference type="SAM" id="MobiDB-lite"/>
    </source>
</evidence>
<dbReference type="AlphaFoldDB" id="A0A1E1WR75"/>
<dbReference type="EMBL" id="GDQN01006847">
    <property type="protein sequence ID" value="JAT84207.1"/>
    <property type="molecule type" value="Transcribed_RNA"/>
</dbReference>
<dbReference type="PRINTS" id="PR00376">
    <property type="entry name" value="IL1BCENZYME"/>
</dbReference>
<dbReference type="InterPro" id="IPR002398">
    <property type="entry name" value="Pept_C14"/>
</dbReference>
<evidence type="ECO:0000256" key="1">
    <source>
        <dbReference type="ARBA" id="ARBA00010134"/>
    </source>
</evidence>
<comment type="similarity">
    <text evidence="1 2">Belongs to the peptidase C14A family.</text>
</comment>
<dbReference type="PROSITE" id="PS50208">
    <property type="entry name" value="CASPASE_P20"/>
    <property type="match status" value="1"/>
</dbReference>
<evidence type="ECO:0000313" key="7">
    <source>
        <dbReference type="EMBL" id="JAT88900.1"/>
    </source>
</evidence>
<dbReference type="GO" id="GO:0006915">
    <property type="term" value="P:apoptotic process"/>
    <property type="evidence" value="ECO:0007669"/>
    <property type="project" value="TreeGrafter"/>
</dbReference>
<feature type="domain" description="Caspase family p20" evidence="5">
    <location>
        <begin position="53"/>
        <end position="177"/>
    </location>
</feature>
<name>A0A1E1WR75_PECGO</name>
<reference evidence="8" key="1">
    <citation type="submission" date="2015-09" db="EMBL/GenBank/DDBJ databases">
        <title>De novo assembly of Pectinophora gossypiella (Pink Bollworm) gut transcriptome.</title>
        <authorList>
            <person name="Tassone E.E."/>
        </authorList>
    </citation>
    <scope>NUCLEOTIDE SEQUENCE</scope>
</reference>
<dbReference type="InterPro" id="IPR011600">
    <property type="entry name" value="Pept_C14_caspase"/>
</dbReference>
<dbReference type="SMART" id="SM00115">
    <property type="entry name" value="CASc"/>
    <property type="match status" value="1"/>
</dbReference>
<dbReference type="InterPro" id="IPR001309">
    <property type="entry name" value="Pept_C14_p20"/>
</dbReference>
<feature type="domain" description="Caspase family p10" evidence="4">
    <location>
        <begin position="193"/>
        <end position="284"/>
    </location>
</feature>
<feature type="compositionally biased region" description="Basic and acidic residues" evidence="3">
    <location>
        <begin position="22"/>
        <end position="33"/>
    </location>
</feature>
<feature type="region of interest" description="Disordered" evidence="3">
    <location>
        <begin position="1"/>
        <end position="33"/>
    </location>
</feature>
<dbReference type="GO" id="GO:0006508">
    <property type="term" value="P:proteolysis"/>
    <property type="evidence" value="ECO:0007669"/>
    <property type="project" value="InterPro"/>
</dbReference>
<gene>
    <name evidence="8" type="ORF">g.11306</name>
    <name evidence="6" type="ORF">g.11307</name>
    <name evidence="7" type="ORF">g.11308</name>
</gene>
<accession>A0A1E1WR75</accession>
<dbReference type="GO" id="GO:0004197">
    <property type="term" value="F:cysteine-type endopeptidase activity"/>
    <property type="evidence" value="ECO:0007669"/>
    <property type="project" value="InterPro"/>
</dbReference>
<proteinExistence type="inferred from homology"/>
<dbReference type="SUPFAM" id="SSF52129">
    <property type="entry name" value="Caspase-like"/>
    <property type="match status" value="1"/>
</dbReference>
<dbReference type="EMBL" id="GDQN01001576">
    <property type="protein sequence ID" value="JAT89478.1"/>
    <property type="molecule type" value="Transcribed_RNA"/>
</dbReference>
<protein>
    <recommendedName>
        <fullName evidence="9">Caspase family p20 domain-containing protein</fullName>
    </recommendedName>
</protein>
<sequence>METFPDINPFNLNVANTSQLPDKGKHPEDASKDKVKFDPESLYYDMTGEKYLFIFNHEEFDPESTSYYRKPPEKRTGTDEDVKKLKITFDKLGFKIEEFHNKKRSVIWDTFCRIRATNYSKASCFCVAILTHGLCGGDLCAYDTTYPFSDVLKLFESHPTLAGKPKLFFIQACRGRSLDDGNKIGIDGAKKDKVFTIPSHADFLIIRSTVEDYLSYRDCRGSWMIQELCKAIMKYPHLDILHLITLVQREVAYGYATNTPGKTATHNKRQMPETTFTLTKFLKF</sequence>
<dbReference type="Pfam" id="PF00656">
    <property type="entry name" value="Peptidase_C14"/>
    <property type="match status" value="1"/>
</dbReference>
<dbReference type="InterPro" id="IPR033139">
    <property type="entry name" value="Caspase_cys_AS"/>
</dbReference>
<evidence type="ECO:0000259" key="4">
    <source>
        <dbReference type="PROSITE" id="PS50207"/>
    </source>
</evidence>
<evidence type="ECO:0000259" key="5">
    <source>
        <dbReference type="PROSITE" id="PS50208"/>
    </source>
</evidence>
<dbReference type="InterPro" id="IPR015917">
    <property type="entry name" value="Pept_C14A"/>
</dbReference>
<dbReference type="PROSITE" id="PS50207">
    <property type="entry name" value="CASPASE_P10"/>
    <property type="match status" value="1"/>
</dbReference>
<dbReference type="InterPro" id="IPR002138">
    <property type="entry name" value="Pept_C14_p10"/>
</dbReference>
<evidence type="ECO:0000313" key="8">
    <source>
        <dbReference type="EMBL" id="JAT89478.1"/>
    </source>
</evidence>
<dbReference type="GO" id="GO:0005737">
    <property type="term" value="C:cytoplasm"/>
    <property type="evidence" value="ECO:0007669"/>
    <property type="project" value="TreeGrafter"/>
</dbReference>
<evidence type="ECO:0000313" key="6">
    <source>
        <dbReference type="EMBL" id="JAT84207.1"/>
    </source>
</evidence>
<dbReference type="EMBL" id="GDQN01002154">
    <property type="protein sequence ID" value="JAT88900.1"/>
    <property type="molecule type" value="Transcribed_RNA"/>
</dbReference>
<dbReference type="InterPro" id="IPR029030">
    <property type="entry name" value="Caspase-like_dom_sf"/>
</dbReference>
<dbReference type="OrthoDB" id="6116485at2759"/>
<feature type="compositionally biased region" description="Polar residues" evidence="3">
    <location>
        <begin position="10"/>
        <end position="20"/>
    </location>
</feature>
<dbReference type="Gene3D" id="3.40.50.1460">
    <property type="match status" value="1"/>
</dbReference>
<dbReference type="PROSITE" id="PS01122">
    <property type="entry name" value="CASPASE_CYS"/>
    <property type="match status" value="1"/>
</dbReference>
<dbReference type="PANTHER" id="PTHR10454">
    <property type="entry name" value="CASPASE"/>
    <property type="match status" value="1"/>
</dbReference>
<dbReference type="GO" id="GO:0043525">
    <property type="term" value="P:positive regulation of neuron apoptotic process"/>
    <property type="evidence" value="ECO:0007669"/>
    <property type="project" value="TreeGrafter"/>
</dbReference>
<organism evidence="8">
    <name type="scientific">Pectinophora gossypiella</name>
    <name type="common">Cotton pink bollworm</name>
    <name type="synonym">Depressaria gossypiella</name>
    <dbReference type="NCBI Taxonomy" id="13191"/>
    <lineage>
        <taxon>Eukaryota</taxon>
        <taxon>Metazoa</taxon>
        <taxon>Ecdysozoa</taxon>
        <taxon>Arthropoda</taxon>
        <taxon>Hexapoda</taxon>
        <taxon>Insecta</taxon>
        <taxon>Pterygota</taxon>
        <taxon>Neoptera</taxon>
        <taxon>Endopterygota</taxon>
        <taxon>Lepidoptera</taxon>
        <taxon>Glossata</taxon>
        <taxon>Ditrysia</taxon>
        <taxon>Gelechioidea</taxon>
        <taxon>Gelechiidae</taxon>
        <taxon>Apatetrinae</taxon>
        <taxon>Pectinophora</taxon>
    </lineage>
</organism>
<evidence type="ECO:0000256" key="2">
    <source>
        <dbReference type="RuleBase" id="RU003971"/>
    </source>
</evidence>
<dbReference type="PANTHER" id="PTHR10454:SF232">
    <property type="entry name" value="AT03047P-RELATED"/>
    <property type="match status" value="1"/>
</dbReference>